<evidence type="ECO:0000313" key="2">
    <source>
        <dbReference type="Proteomes" id="UP000620025"/>
    </source>
</evidence>
<reference evidence="1 2" key="1">
    <citation type="journal article" date="2020" name="FEMS Microbiol. Ecol.">
        <title>Temporal dynamics of bacterial communities during seed development and maturation.</title>
        <authorList>
            <person name="Chesneau G."/>
            <person name="Torres-Cortes G."/>
            <person name="Briand M."/>
            <person name="Darrasse A."/>
            <person name="Preveaux A."/>
            <person name="Marais C."/>
            <person name="Jacques M.A."/>
            <person name="Shade A."/>
            <person name="Barret M."/>
        </authorList>
    </citation>
    <scope>NUCLEOTIDE SEQUENCE [LARGE SCALE GENOMIC DNA]</scope>
    <source>
        <strain evidence="1 2">CFBP13599</strain>
    </source>
</reference>
<keyword evidence="2" id="KW-1185">Reference proteome</keyword>
<protein>
    <submittedName>
        <fullName evidence="1">Uncharacterized protein</fullName>
    </submittedName>
</protein>
<evidence type="ECO:0000313" key="1">
    <source>
        <dbReference type="EMBL" id="MBD8769986.1"/>
    </source>
</evidence>
<accession>A0ABR9BY12</accession>
<gene>
    <name evidence="1" type="ORF">IFT38_10560</name>
</gene>
<name>A0ABR9BY12_9PSED</name>
<organism evidence="1 2">
    <name type="scientific">Pseudomonas coleopterorum</name>
    <dbReference type="NCBI Taxonomy" id="1605838"/>
    <lineage>
        <taxon>Bacteria</taxon>
        <taxon>Pseudomonadati</taxon>
        <taxon>Pseudomonadota</taxon>
        <taxon>Gammaproteobacteria</taxon>
        <taxon>Pseudomonadales</taxon>
        <taxon>Pseudomonadaceae</taxon>
        <taxon>Pseudomonas</taxon>
    </lineage>
</organism>
<proteinExistence type="predicted"/>
<sequence>MDAPFFFAWYFVRVDSDVLRGAGAAQRYSGFWFDLLPDLRLMVLMATRDAQYTPEHGGCHGHPAGNQAEDYHCKAHHYLHCFRVFSVT</sequence>
<comment type="caution">
    <text evidence="1">The sequence shown here is derived from an EMBL/GenBank/DDBJ whole genome shotgun (WGS) entry which is preliminary data.</text>
</comment>
<dbReference type="Proteomes" id="UP000620025">
    <property type="component" value="Unassembled WGS sequence"/>
</dbReference>
<dbReference type="EMBL" id="JACYWZ010000003">
    <property type="protein sequence ID" value="MBD8769986.1"/>
    <property type="molecule type" value="Genomic_DNA"/>
</dbReference>